<dbReference type="NCBIfam" id="NF033788">
    <property type="entry name" value="HTH_metalloreg"/>
    <property type="match status" value="1"/>
</dbReference>
<dbReference type="SMART" id="SM00418">
    <property type="entry name" value="HTH_ARSR"/>
    <property type="match status" value="1"/>
</dbReference>
<dbReference type="EMBL" id="MFJD01000001">
    <property type="protein sequence ID" value="OGG04795.1"/>
    <property type="molecule type" value="Genomic_DNA"/>
</dbReference>
<gene>
    <name evidence="5" type="ORF">A2Z33_05795</name>
</gene>
<dbReference type="PROSITE" id="PS50987">
    <property type="entry name" value="HTH_ARSR_2"/>
    <property type="match status" value="1"/>
</dbReference>
<dbReference type="InterPro" id="IPR011991">
    <property type="entry name" value="ArsR-like_HTH"/>
</dbReference>
<evidence type="ECO:0000259" key="4">
    <source>
        <dbReference type="PROSITE" id="PS50987"/>
    </source>
</evidence>
<dbReference type="STRING" id="1798374.A2Z33_05795"/>
<dbReference type="AlphaFoldDB" id="A0A1F5YXD6"/>
<dbReference type="PRINTS" id="PR00778">
    <property type="entry name" value="HTHARSR"/>
</dbReference>
<dbReference type="Pfam" id="PF01022">
    <property type="entry name" value="HTH_5"/>
    <property type="match status" value="1"/>
</dbReference>
<dbReference type="PANTHER" id="PTHR33154">
    <property type="entry name" value="TRANSCRIPTIONAL REGULATOR, ARSR FAMILY"/>
    <property type="match status" value="1"/>
</dbReference>
<sequence length="110" mass="12871">MDIFSALADPNRRTIIEMLARKGQLSASDIYGRFNVSPPAVSQHLKILRDARLVSVEKKAQQRLYTINPDKFTELESWVRKLQDMWNVRFDRLEKVLSLEKGGKIWKKKI</sequence>
<evidence type="ECO:0000256" key="2">
    <source>
        <dbReference type="ARBA" id="ARBA00023125"/>
    </source>
</evidence>
<dbReference type="SUPFAM" id="SSF46785">
    <property type="entry name" value="Winged helix' DNA-binding domain"/>
    <property type="match status" value="1"/>
</dbReference>
<reference evidence="5 6" key="1">
    <citation type="journal article" date="2016" name="Nat. Commun.">
        <title>Thousands of microbial genomes shed light on interconnected biogeochemical processes in an aquifer system.</title>
        <authorList>
            <person name="Anantharaman K."/>
            <person name="Brown C.T."/>
            <person name="Hug L.A."/>
            <person name="Sharon I."/>
            <person name="Castelle C.J."/>
            <person name="Probst A.J."/>
            <person name="Thomas B.C."/>
            <person name="Singh A."/>
            <person name="Wilkins M.J."/>
            <person name="Karaoz U."/>
            <person name="Brodie E.L."/>
            <person name="Williams K.H."/>
            <person name="Hubbard S.S."/>
            <person name="Banfield J.F."/>
        </authorList>
    </citation>
    <scope>NUCLEOTIDE SEQUENCE [LARGE SCALE GENOMIC DNA]</scope>
</reference>
<keyword evidence="2" id="KW-0238">DNA-binding</keyword>
<organism evidence="5 6">
    <name type="scientific">Candidatus Gottesmanbacteria bacterium RBG_16_52_11</name>
    <dbReference type="NCBI Taxonomy" id="1798374"/>
    <lineage>
        <taxon>Bacteria</taxon>
        <taxon>Candidatus Gottesmaniibacteriota</taxon>
    </lineage>
</organism>
<name>A0A1F5YXD6_9BACT</name>
<feature type="domain" description="HTH arsR-type" evidence="4">
    <location>
        <begin position="1"/>
        <end position="87"/>
    </location>
</feature>
<dbReference type="CDD" id="cd00090">
    <property type="entry name" value="HTH_ARSR"/>
    <property type="match status" value="1"/>
</dbReference>
<dbReference type="InterPro" id="IPR001845">
    <property type="entry name" value="HTH_ArsR_DNA-bd_dom"/>
</dbReference>
<evidence type="ECO:0000313" key="6">
    <source>
        <dbReference type="Proteomes" id="UP000178448"/>
    </source>
</evidence>
<dbReference type="Gene3D" id="1.10.10.10">
    <property type="entry name" value="Winged helix-like DNA-binding domain superfamily/Winged helix DNA-binding domain"/>
    <property type="match status" value="1"/>
</dbReference>
<evidence type="ECO:0000256" key="1">
    <source>
        <dbReference type="ARBA" id="ARBA00023015"/>
    </source>
</evidence>
<protein>
    <recommendedName>
        <fullName evidence="4">HTH arsR-type domain-containing protein</fullName>
    </recommendedName>
</protein>
<evidence type="ECO:0000256" key="3">
    <source>
        <dbReference type="ARBA" id="ARBA00023163"/>
    </source>
</evidence>
<evidence type="ECO:0000313" key="5">
    <source>
        <dbReference type="EMBL" id="OGG04795.1"/>
    </source>
</evidence>
<proteinExistence type="predicted"/>
<dbReference type="GO" id="GO:0003700">
    <property type="term" value="F:DNA-binding transcription factor activity"/>
    <property type="evidence" value="ECO:0007669"/>
    <property type="project" value="InterPro"/>
</dbReference>
<dbReference type="InterPro" id="IPR036388">
    <property type="entry name" value="WH-like_DNA-bd_sf"/>
</dbReference>
<accession>A0A1F5YXD6</accession>
<dbReference type="GO" id="GO:0003677">
    <property type="term" value="F:DNA binding"/>
    <property type="evidence" value="ECO:0007669"/>
    <property type="project" value="UniProtKB-KW"/>
</dbReference>
<keyword evidence="1" id="KW-0805">Transcription regulation</keyword>
<dbReference type="PANTHER" id="PTHR33154:SF33">
    <property type="entry name" value="TRANSCRIPTIONAL REPRESSOR SDPR"/>
    <property type="match status" value="1"/>
</dbReference>
<keyword evidence="3" id="KW-0804">Transcription</keyword>
<comment type="caution">
    <text evidence="5">The sequence shown here is derived from an EMBL/GenBank/DDBJ whole genome shotgun (WGS) entry which is preliminary data.</text>
</comment>
<dbReference type="InterPro" id="IPR051081">
    <property type="entry name" value="HTH_MetalResp_TranReg"/>
</dbReference>
<dbReference type="Proteomes" id="UP000178448">
    <property type="component" value="Unassembled WGS sequence"/>
</dbReference>
<dbReference type="InterPro" id="IPR036390">
    <property type="entry name" value="WH_DNA-bd_sf"/>
</dbReference>